<dbReference type="GO" id="GO:0060261">
    <property type="term" value="P:positive regulation of transcription initiation by RNA polymerase II"/>
    <property type="evidence" value="ECO:0007669"/>
    <property type="project" value="InterPro"/>
</dbReference>
<dbReference type="Pfam" id="PF02229">
    <property type="entry name" value="PC4"/>
    <property type="match status" value="1"/>
</dbReference>
<evidence type="ECO:0000313" key="9">
    <source>
        <dbReference type="Proteomes" id="UP000694867"/>
    </source>
</evidence>
<dbReference type="GO" id="GO:0005634">
    <property type="term" value="C:nucleus"/>
    <property type="evidence" value="ECO:0007669"/>
    <property type="project" value="UniProtKB-SubCell"/>
</dbReference>
<feature type="compositionally biased region" description="Basic and acidic residues" evidence="7">
    <location>
        <begin position="33"/>
        <end position="45"/>
    </location>
</feature>
<evidence type="ECO:0000259" key="8">
    <source>
        <dbReference type="Pfam" id="PF02229"/>
    </source>
</evidence>
<dbReference type="GeneID" id="100900939"/>
<dbReference type="KEGG" id="goe:100900939"/>
<protein>
    <submittedName>
        <fullName evidence="10">Activated RNA polymerase II transcriptional coactivator p15</fullName>
    </submittedName>
</protein>
<evidence type="ECO:0000256" key="1">
    <source>
        <dbReference type="ARBA" id="ARBA00004123"/>
    </source>
</evidence>
<evidence type="ECO:0000256" key="7">
    <source>
        <dbReference type="SAM" id="MobiDB-lite"/>
    </source>
</evidence>
<dbReference type="Gene3D" id="2.30.31.10">
    <property type="entry name" value="Transcriptional Coactivator Pc4, Chain A"/>
    <property type="match status" value="1"/>
</dbReference>
<dbReference type="SUPFAM" id="SSF54447">
    <property type="entry name" value="ssDNA-binding transcriptional regulator domain"/>
    <property type="match status" value="1"/>
</dbReference>
<evidence type="ECO:0000256" key="6">
    <source>
        <dbReference type="ARBA" id="ARBA00023242"/>
    </source>
</evidence>
<accession>A0AAJ6QX19</accession>
<feature type="region of interest" description="Disordered" evidence="7">
    <location>
        <begin position="1"/>
        <end position="45"/>
    </location>
</feature>
<evidence type="ECO:0000256" key="2">
    <source>
        <dbReference type="ARBA" id="ARBA00009001"/>
    </source>
</evidence>
<dbReference type="GO" id="GO:0003713">
    <property type="term" value="F:transcription coactivator activity"/>
    <property type="evidence" value="ECO:0007669"/>
    <property type="project" value="InterPro"/>
</dbReference>
<evidence type="ECO:0000256" key="4">
    <source>
        <dbReference type="ARBA" id="ARBA00023125"/>
    </source>
</evidence>
<organism evidence="9 10">
    <name type="scientific">Galendromus occidentalis</name>
    <name type="common">western predatory mite</name>
    <dbReference type="NCBI Taxonomy" id="34638"/>
    <lineage>
        <taxon>Eukaryota</taxon>
        <taxon>Metazoa</taxon>
        <taxon>Ecdysozoa</taxon>
        <taxon>Arthropoda</taxon>
        <taxon>Chelicerata</taxon>
        <taxon>Arachnida</taxon>
        <taxon>Acari</taxon>
        <taxon>Parasitiformes</taxon>
        <taxon>Mesostigmata</taxon>
        <taxon>Gamasina</taxon>
        <taxon>Phytoseioidea</taxon>
        <taxon>Phytoseiidae</taxon>
        <taxon>Typhlodrominae</taxon>
        <taxon>Galendromus</taxon>
    </lineage>
</organism>
<dbReference type="InterPro" id="IPR045125">
    <property type="entry name" value="Sub1/Tcp4-like"/>
</dbReference>
<reference evidence="10" key="1">
    <citation type="submission" date="2025-08" db="UniProtKB">
        <authorList>
            <consortium name="RefSeq"/>
        </authorList>
    </citation>
    <scope>IDENTIFICATION</scope>
</reference>
<keyword evidence="6" id="KW-0539">Nucleus</keyword>
<dbReference type="RefSeq" id="XP_003746678.1">
    <property type="nucleotide sequence ID" value="XM_003746630.2"/>
</dbReference>
<dbReference type="InterPro" id="IPR009044">
    <property type="entry name" value="ssDNA-bd_transcriptional_reg"/>
</dbReference>
<proteinExistence type="inferred from homology"/>
<keyword evidence="5" id="KW-0804">Transcription</keyword>
<comment type="similarity">
    <text evidence="2">Belongs to the transcriptional coactivator PC4 family.</text>
</comment>
<sequence length="116" mass="12925">MAGKKSRKAAVSESDSDSGPDDRNPPANAAKKQKTDEEGKPKKNEAGEYVFELSKMRNVSVKEFKGRVLVNIREFYEDKNSGELRPGKKGIALSADQWNRLKEHMNDIDAAIKECA</sequence>
<feature type="domain" description="Transcriptional coactivator p15 (PC4) C-terminal" evidence="8">
    <location>
        <begin position="51"/>
        <end position="104"/>
    </location>
</feature>
<gene>
    <name evidence="10" type="primary">LOC100900939</name>
</gene>
<dbReference type="InterPro" id="IPR003173">
    <property type="entry name" value="PC4_C"/>
</dbReference>
<dbReference type="Proteomes" id="UP000694867">
    <property type="component" value="Unplaced"/>
</dbReference>
<name>A0AAJ6QX19_9ACAR</name>
<dbReference type="GO" id="GO:0003677">
    <property type="term" value="F:DNA binding"/>
    <property type="evidence" value="ECO:0007669"/>
    <property type="project" value="UniProtKB-KW"/>
</dbReference>
<dbReference type="AlphaFoldDB" id="A0AAJ6QX19"/>
<comment type="subcellular location">
    <subcellularLocation>
        <location evidence="1">Nucleus</location>
    </subcellularLocation>
</comment>
<keyword evidence="9" id="KW-1185">Reference proteome</keyword>
<keyword evidence="3" id="KW-0805">Transcription regulation</keyword>
<dbReference type="CTD" id="34120"/>
<evidence type="ECO:0000256" key="3">
    <source>
        <dbReference type="ARBA" id="ARBA00023015"/>
    </source>
</evidence>
<evidence type="ECO:0000313" key="10">
    <source>
        <dbReference type="RefSeq" id="XP_003746678.1"/>
    </source>
</evidence>
<dbReference type="PANTHER" id="PTHR13215">
    <property type="entry name" value="RNA POLYMERASE II TRANSCRIPTIONAL COACTIVATOR"/>
    <property type="match status" value="1"/>
</dbReference>
<keyword evidence="4" id="KW-0238">DNA-binding</keyword>
<evidence type="ECO:0000256" key="5">
    <source>
        <dbReference type="ARBA" id="ARBA00023163"/>
    </source>
</evidence>